<feature type="non-terminal residue" evidence="2">
    <location>
        <position position="150"/>
    </location>
</feature>
<reference evidence="2 3" key="1">
    <citation type="submission" date="2018-01" db="EMBL/GenBank/DDBJ databases">
        <title>Glutamicibacter soli strain NHPC-3 Whole genome sequence and assembly.</title>
        <authorList>
            <person name="Choudhury P."/>
            <person name="Gupta D."/>
            <person name="Sengupta K."/>
            <person name="Jawed A."/>
            <person name="Sultana N."/>
            <person name="Saha P."/>
        </authorList>
    </citation>
    <scope>NUCLEOTIDE SEQUENCE [LARGE SCALE GENOMIC DNA]</scope>
    <source>
        <strain evidence="2 3">NHPC-3</strain>
    </source>
</reference>
<evidence type="ECO:0000313" key="2">
    <source>
        <dbReference type="EMBL" id="RBL98638.1"/>
    </source>
</evidence>
<gene>
    <name evidence="2" type="ORF">C1H84_17270</name>
</gene>
<proteinExistence type="predicted"/>
<dbReference type="Proteomes" id="UP000252167">
    <property type="component" value="Unassembled WGS sequence"/>
</dbReference>
<comment type="caution">
    <text evidence="2">The sequence shown here is derived from an EMBL/GenBank/DDBJ whole genome shotgun (WGS) entry which is preliminary data.</text>
</comment>
<sequence length="150" mass="15417">MNTTALAQGLTSLHHVLTQVRPAPGAALPELSGTQLRDLRTSLLDTFAALRETLSDTTDPRLALELATTAQQLGFEATRMDLVAAERALNALLEILLDATGEDPPGTAFGDGGPGQGSLFDSDPANADDGSAGKAGWAEDGDECSAGDPD</sequence>
<dbReference type="RefSeq" id="WP_220124926.1">
    <property type="nucleotide sequence ID" value="NZ_POAF01000013.1"/>
</dbReference>
<evidence type="ECO:0000313" key="3">
    <source>
        <dbReference type="Proteomes" id="UP000252167"/>
    </source>
</evidence>
<protein>
    <submittedName>
        <fullName evidence="2">Uncharacterized protein</fullName>
    </submittedName>
</protein>
<dbReference type="AlphaFoldDB" id="A0A365Y7V7"/>
<dbReference type="EMBL" id="POAF01000013">
    <property type="protein sequence ID" value="RBL98638.1"/>
    <property type="molecule type" value="Genomic_DNA"/>
</dbReference>
<feature type="compositionally biased region" description="Acidic residues" evidence="1">
    <location>
        <begin position="139"/>
        <end position="150"/>
    </location>
</feature>
<feature type="region of interest" description="Disordered" evidence="1">
    <location>
        <begin position="100"/>
        <end position="150"/>
    </location>
</feature>
<evidence type="ECO:0000256" key="1">
    <source>
        <dbReference type="SAM" id="MobiDB-lite"/>
    </source>
</evidence>
<accession>A0A365Y7V7</accession>
<name>A0A365Y7V7_9MICC</name>
<organism evidence="2 3">
    <name type="scientific">Glutamicibacter soli</name>
    <dbReference type="NCBI Taxonomy" id="453836"/>
    <lineage>
        <taxon>Bacteria</taxon>
        <taxon>Bacillati</taxon>
        <taxon>Actinomycetota</taxon>
        <taxon>Actinomycetes</taxon>
        <taxon>Micrococcales</taxon>
        <taxon>Micrococcaceae</taxon>
        <taxon>Glutamicibacter</taxon>
    </lineage>
</organism>
<keyword evidence="3" id="KW-1185">Reference proteome</keyword>